<proteinExistence type="predicted"/>
<gene>
    <name evidence="2" type="ORF">TAE01_15350</name>
</gene>
<keyword evidence="1" id="KW-0472">Membrane</keyword>
<reference evidence="2 3" key="1">
    <citation type="submission" date="2019-07" db="EMBL/GenBank/DDBJ databases">
        <title>Whole genome shotgun sequence of Terrabacter aerolatus NBRC 106305.</title>
        <authorList>
            <person name="Hosoyama A."/>
            <person name="Uohara A."/>
            <person name="Ohji S."/>
            <person name="Ichikawa N."/>
        </authorList>
    </citation>
    <scope>NUCLEOTIDE SEQUENCE [LARGE SCALE GENOMIC DNA]</scope>
    <source>
        <strain evidence="2 3">NBRC 106305</strain>
    </source>
</reference>
<keyword evidence="1" id="KW-1133">Transmembrane helix</keyword>
<keyword evidence="3" id="KW-1185">Reference proteome</keyword>
<dbReference type="AlphaFoldDB" id="A0A512CZT9"/>
<evidence type="ECO:0000256" key="1">
    <source>
        <dbReference type="SAM" id="Phobius"/>
    </source>
</evidence>
<comment type="caution">
    <text evidence="2">The sequence shown here is derived from an EMBL/GenBank/DDBJ whole genome shotgun (WGS) entry which is preliminary data.</text>
</comment>
<dbReference type="RefSeq" id="WP_147065056.1">
    <property type="nucleotide sequence ID" value="NZ_BAAARO010000013.1"/>
</dbReference>
<feature type="transmembrane region" description="Helical" evidence="1">
    <location>
        <begin position="149"/>
        <end position="170"/>
    </location>
</feature>
<evidence type="ECO:0000313" key="3">
    <source>
        <dbReference type="Proteomes" id="UP000321534"/>
    </source>
</evidence>
<name>A0A512CZT9_9MICO</name>
<keyword evidence="1" id="KW-0812">Transmembrane</keyword>
<feature type="transmembrane region" description="Helical" evidence="1">
    <location>
        <begin position="123"/>
        <end position="143"/>
    </location>
</feature>
<feature type="transmembrane region" description="Helical" evidence="1">
    <location>
        <begin position="93"/>
        <end position="111"/>
    </location>
</feature>
<feature type="transmembrane region" description="Helical" evidence="1">
    <location>
        <begin position="223"/>
        <end position="240"/>
    </location>
</feature>
<evidence type="ECO:0000313" key="2">
    <source>
        <dbReference type="EMBL" id="GEO29725.1"/>
    </source>
</evidence>
<feature type="transmembrane region" description="Helical" evidence="1">
    <location>
        <begin position="177"/>
        <end position="197"/>
    </location>
</feature>
<dbReference type="EMBL" id="BJYX01000006">
    <property type="protein sequence ID" value="GEO29725.1"/>
    <property type="molecule type" value="Genomic_DNA"/>
</dbReference>
<feature type="transmembrane region" description="Helical" evidence="1">
    <location>
        <begin position="42"/>
        <end position="59"/>
    </location>
</feature>
<protein>
    <submittedName>
        <fullName evidence="2">Uncharacterized protein</fullName>
    </submittedName>
</protein>
<sequence>MNETNQPDPTSSTPRLDPDEARELLSRTEQVRRTARADQQGVAIPLLVLGPLTVGAAVLNEIGQWVEFHDLGPGESRSATPDELAFTSFVDRYWGTVGAVGLLVIGVWFGWRSRRHGVGSGAGAWIAGAVGVYVLFAYSGLLLPMWPPLTILTFLAPSAFIAVALLLIAWRRHNLRLALWILAFGVVTVMAGLFVFANRLYDLLGLLGASTDVVSAVGGKGDTAAQVILGVAMFVVGWRAHRSRAIAPPATPTTPAPSP</sequence>
<dbReference type="Proteomes" id="UP000321534">
    <property type="component" value="Unassembled WGS sequence"/>
</dbReference>
<organism evidence="2 3">
    <name type="scientific">Terrabacter aerolatus</name>
    <dbReference type="NCBI Taxonomy" id="422442"/>
    <lineage>
        <taxon>Bacteria</taxon>
        <taxon>Bacillati</taxon>
        <taxon>Actinomycetota</taxon>
        <taxon>Actinomycetes</taxon>
        <taxon>Micrococcales</taxon>
        <taxon>Intrasporangiaceae</taxon>
        <taxon>Terrabacter</taxon>
    </lineage>
</organism>
<dbReference type="OrthoDB" id="5190922at2"/>
<accession>A0A512CZT9</accession>